<feature type="compositionally biased region" description="Polar residues" evidence="5">
    <location>
        <begin position="748"/>
        <end position="759"/>
    </location>
</feature>
<dbReference type="InterPro" id="IPR005828">
    <property type="entry name" value="MFS_sugar_transport-like"/>
</dbReference>
<name>A0A183BSG8_GLOPA</name>
<feature type="transmembrane region" description="Helical" evidence="6">
    <location>
        <begin position="138"/>
        <end position="160"/>
    </location>
</feature>
<feature type="region of interest" description="Disordered" evidence="5">
    <location>
        <begin position="1070"/>
        <end position="1098"/>
    </location>
</feature>
<dbReference type="InterPro" id="IPR005829">
    <property type="entry name" value="Sugar_transporter_CS"/>
</dbReference>
<keyword evidence="7" id="KW-0732">Signal</keyword>
<feature type="transmembrane region" description="Helical" evidence="6">
    <location>
        <begin position="172"/>
        <end position="191"/>
    </location>
</feature>
<accession>A0A183BSG8</accession>
<sequence>MLPTPKMLAIVALVSFCSNWQFGYQITYINTAHWSFFSLADEVYMNSLSVSAPCASFLFYVPRLIRFVGGVRNALLLSSFPAVIGCLLQLAVRLSKTLPTLCLLLSLGRLLVGAQAGCSLCLLPLFIIETTPRHHRPFLSSLQVVFQSLATLIGLCAGSDHLVSLGEHKIEWLQIIGLAPTMFFAVFLMWLPDTPFRLLEKCQKVLDFDDNDDTFGEDVELKFELSSLFYYGSNADFGAIRSEAFERWALPPEGRKRRSKFFENWKGLLVGIFAAISFAFTADDLIDSYSADFLYRFSSVSSSPKADAEFLTAGLGLLLFFTSIFGAFLADRFGRRRLLISGLLGTAVSNAIAAFGASVDSASTVAIGFALTKAFIGFGAGAPAWFLTSELVSPLYVAQGQAISTGFLLIATGLSTLCFLPIQDWLGSADALLALSSVPALFIAVFLFLMLPETSDFSPDQIRHILTRQTLPGLAAHPRFRRLLLEAEAEAVPWERSWELPHRSQRLMGASAYVSYGSMRSGLNTPLRAHHPPQLSRLLEPARVPFVCKRNCKSVCVLLAAGKDALASGMGSLDSGKHFLATPGRQMAAPKRRKMHRKPTDQSAEDEAPFLSGKNPFSLGKMKEVTTPLTISEAELEAELRQNGSKEEEYDETPKGPSDFVTAPTANILEETTDARTKGSSPPPPSSTSSEMHNFRETLTPKKSGTISEVRGRGRSPSPRLMTLSTSMELLPGENEEVKTTTSMRMIRPKTTTTAPTQIEDSEPPGISPQPPGFTPIPTSSSSTTTTTTTTTTTVTEDSISATIAAELNNELTLPSDQTQTTTDRKKSSREHYSEEIIETKKGKSGSDSFGGKTKFWPPLKLATSSASSPTLKPFSKTSQHKMSTSRTTIRNCPNPPVCLRNCGIVVDVDGCQSCQCLWISKVCDTDLDCAFTEGQFCDLGRCECADGWAQDVGMSGVCRKKQNAKLRGVPLVENALGHDQKAYPSDHSDQFALRLSTYPTKPFSDSDILSPSILSQSVPPKRQMLTEKPKREERLQWPGPCDSDDQCPPSLFCVEGDCWTLEAEKANERQRNADKENASESKMPNFPLPVPNVPVNRLSPQKRRSITTTTKTHKLRTMRQQFPHKNFQWHAQQRHSSKLCKLYGFHQKNQLNLPKEYIHRTNSFATTHKQQQHNHSYQNPTMLKSNHNKQHHHNNPSLIKQYMHRQQHHHLKQYIHRQQHHHCRQYIHPKAKPLRSLKPFSIPQQKGLQKIPYREVQDAVHLALTSIRGTDLRHHPLRQSLPWEGIKLPEAITPTFLPNESTIGQKTEIGIGSAVKIEEIVNLDKVHRRIFLDYSRQNRLSRPIRVEHKNSKELIKDECEQSRDCGRRHFLCCAKRWCDLGGECGMAKFCLPSCELTKLAHLSELSPEGIPRMDLVYD</sequence>
<feature type="compositionally biased region" description="Basic and acidic residues" evidence="5">
    <location>
        <begin position="1070"/>
        <end position="1080"/>
    </location>
</feature>
<protein>
    <submittedName>
        <fullName evidence="10">MFS domain-containing protein</fullName>
    </submittedName>
</protein>
<evidence type="ECO:0000256" key="1">
    <source>
        <dbReference type="ARBA" id="ARBA00004141"/>
    </source>
</evidence>
<evidence type="ECO:0000259" key="8">
    <source>
        <dbReference type="PROSITE" id="PS50850"/>
    </source>
</evidence>
<feature type="transmembrane region" description="Helical" evidence="6">
    <location>
        <begin position="351"/>
        <end position="376"/>
    </location>
</feature>
<dbReference type="Proteomes" id="UP000050741">
    <property type="component" value="Unassembled WGS sequence"/>
</dbReference>
<feature type="transmembrane region" description="Helical" evidence="6">
    <location>
        <begin position="432"/>
        <end position="451"/>
    </location>
</feature>
<dbReference type="GO" id="GO:0016020">
    <property type="term" value="C:membrane"/>
    <property type="evidence" value="ECO:0007669"/>
    <property type="project" value="UniProtKB-SubCell"/>
</dbReference>
<dbReference type="PANTHER" id="PTHR23503">
    <property type="entry name" value="SOLUTE CARRIER FAMILY 2"/>
    <property type="match status" value="1"/>
</dbReference>
<dbReference type="PROSITE" id="PS00217">
    <property type="entry name" value="SUGAR_TRANSPORT_2"/>
    <property type="match status" value="1"/>
</dbReference>
<organism evidence="9 10">
    <name type="scientific">Globodera pallida</name>
    <name type="common">Potato cyst nematode worm</name>
    <name type="synonym">Heterodera pallida</name>
    <dbReference type="NCBI Taxonomy" id="36090"/>
    <lineage>
        <taxon>Eukaryota</taxon>
        <taxon>Metazoa</taxon>
        <taxon>Ecdysozoa</taxon>
        <taxon>Nematoda</taxon>
        <taxon>Chromadorea</taxon>
        <taxon>Rhabditida</taxon>
        <taxon>Tylenchina</taxon>
        <taxon>Tylenchomorpha</taxon>
        <taxon>Tylenchoidea</taxon>
        <taxon>Heteroderidae</taxon>
        <taxon>Heteroderinae</taxon>
        <taxon>Globodera</taxon>
    </lineage>
</organism>
<feature type="compositionally biased region" description="Basic and acidic residues" evidence="5">
    <location>
        <begin position="638"/>
        <end position="647"/>
    </location>
</feature>
<evidence type="ECO:0000256" key="7">
    <source>
        <dbReference type="SAM" id="SignalP"/>
    </source>
</evidence>
<feature type="compositionally biased region" description="Pro residues" evidence="5">
    <location>
        <begin position="766"/>
        <end position="775"/>
    </location>
</feature>
<feature type="region of interest" description="Disordered" evidence="5">
    <location>
        <begin position="1008"/>
        <end position="1041"/>
    </location>
</feature>
<dbReference type="InterPro" id="IPR036259">
    <property type="entry name" value="MFS_trans_sf"/>
</dbReference>
<evidence type="ECO:0000256" key="5">
    <source>
        <dbReference type="SAM" id="MobiDB-lite"/>
    </source>
</evidence>
<dbReference type="Gene3D" id="1.20.1250.20">
    <property type="entry name" value="MFS general substrate transporter like domains"/>
    <property type="match status" value="1"/>
</dbReference>
<feature type="compositionally biased region" description="Basic and acidic residues" evidence="5">
    <location>
        <begin position="823"/>
        <end position="836"/>
    </location>
</feature>
<dbReference type="SUPFAM" id="SSF103473">
    <property type="entry name" value="MFS general substrate transporter"/>
    <property type="match status" value="1"/>
</dbReference>
<keyword evidence="4 6" id="KW-0472">Membrane</keyword>
<evidence type="ECO:0000256" key="6">
    <source>
        <dbReference type="SAM" id="Phobius"/>
    </source>
</evidence>
<dbReference type="PROSITE" id="PS00216">
    <property type="entry name" value="SUGAR_TRANSPORT_1"/>
    <property type="match status" value="1"/>
</dbReference>
<reference evidence="9" key="1">
    <citation type="submission" date="2013-12" db="EMBL/GenBank/DDBJ databases">
        <authorList>
            <person name="Aslett M."/>
        </authorList>
    </citation>
    <scope>NUCLEOTIDE SEQUENCE [LARGE SCALE GENOMIC DNA]</scope>
    <source>
        <strain evidence="9">Lindley</strain>
    </source>
</reference>
<evidence type="ECO:0000256" key="2">
    <source>
        <dbReference type="ARBA" id="ARBA00022692"/>
    </source>
</evidence>
<feature type="compositionally biased region" description="Polar residues" evidence="5">
    <location>
        <begin position="810"/>
        <end position="822"/>
    </location>
</feature>
<feature type="transmembrane region" description="Helical" evidence="6">
    <location>
        <begin position="310"/>
        <end position="330"/>
    </location>
</feature>
<reference evidence="10" key="3">
    <citation type="submission" date="2016-06" db="UniProtKB">
        <authorList>
            <consortium name="WormBaseParasite"/>
        </authorList>
    </citation>
    <scope>IDENTIFICATION</scope>
</reference>
<feature type="compositionally biased region" description="Low complexity" evidence="5">
    <location>
        <begin position="779"/>
        <end position="794"/>
    </location>
</feature>
<dbReference type="PANTHER" id="PTHR23503:SF11">
    <property type="entry name" value="MAJOR FACILITATOR SUPERFAMILY (MFS) PROFILE DOMAIN-CONTAINING PROTEIN"/>
    <property type="match status" value="1"/>
</dbReference>
<comment type="subcellular location">
    <subcellularLocation>
        <location evidence="1">Membrane</location>
        <topology evidence="1">Multi-pass membrane protein</topology>
    </subcellularLocation>
</comment>
<feature type="compositionally biased region" description="Basic and acidic residues" evidence="5">
    <location>
        <begin position="1025"/>
        <end position="1036"/>
    </location>
</feature>
<dbReference type="WBParaSite" id="GPLIN_000355400">
    <property type="protein sequence ID" value="GPLIN_000355400"/>
    <property type="gene ID" value="GPLIN_000355400"/>
</dbReference>
<feature type="region of interest" description="Disordered" evidence="5">
    <location>
        <begin position="584"/>
        <end position="621"/>
    </location>
</feature>
<feature type="chain" id="PRO_5008146556" evidence="7">
    <location>
        <begin position="20"/>
        <end position="1419"/>
    </location>
</feature>
<evidence type="ECO:0000313" key="9">
    <source>
        <dbReference type="Proteomes" id="UP000050741"/>
    </source>
</evidence>
<feature type="region of interest" description="Disordered" evidence="5">
    <location>
        <begin position="638"/>
        <end position="723"/>
    </location>
</feature>
<dbReference type="Pfam" id="PF00083">
    <property type="entry name" value="Sugar_tr"/>
    <property type="match status" value="1"/>
</dbReference>
<evidence type="ECO:0000256" key="3">
    <source>
        <dbReference type="ARBA" id="ARBA00022989"/>
    </source>
</evidence>
<evidence type="ECO:0000313" key="10">
    <source>
        <dbReference type="WBParaSite" id="GPLIN_000355400"/>
    </source>
</evidence>
<proteinExistence type="predicted"/>
<evidence type="ECO:0000256" key="4">
    <source>
        <dbReference type="ARBA" id="ARBA00023136"/>
    </source>
</evidence>
<feature type="signal peptide" evidence="7">
    <location>
        <begin position="1"/>
        <end position="19"/>
    </location>
</feature>
<keyword evidence="9" id="KW-1185">Reference proteome</keyword>
<feature type="transmembrane region" description="Helical" evidence="6">
    <location>
        <begin position="396"/>
        <end position="420"/>
    </location>
</feature>
<dbReference type="InterPro" id="IPR020846">
    <property type="entry name" value="MFS_dom"/>
</dbReference>
<feature type="transmembrane region" description="Helical" evidence="6">
    <location>
        <begin position="73"/>
        <end position="92"/>
    </location>
</feature>
<dbReference type="InterPro" id="IPR045263">
    <property type="entry name" value="GLUT"/>
</dbReference>
<keyword evidence="2 6" id="KW-0812">Transmembrane</keyword>
<feature type="domain" description="Major facilitator superfamily (MFS) profile" evidence="8">
    <location>
        <begin position="7"/>
        <end position="455"/>
    </location>
</feature>
<feature type="region of interest" description="Disordered" evidence="5">
    <location>
        <begin position="748"/>
        <end position="836"/>
    </location>
</feature>
<reference evidence="9" key="2">
    <citation type="submission" date="2014-05" db="EMBL/GenBank/DDBJ databases">
        <title>The genome and life-stage specific transcriptomes of Globodera pallida elucidate key aspects of plant parasitism by a cyst nematode.</title>
        <authorList>
            <person name="Cotton J.A."/>
            <person name="Lilley C.J."/>
            <person name="Jones L.M."/>
            <person name="Kikuchi T."/>
            <person name="Reid A.J."/>
            <person name="Thorpe P."/>
            <person name="Tsai I.J."/>
            <person name="Beasley H."/>
            <person name="Blok V."/>
            <person name="Cock P.J.A."/>
            <person name="Van den Akker S.E."/>
            <person name="Holroyd N."/>
            <person name="Hunt M."/>
            <person name="Mantelin S."/>
            <person name="Naghra H."/>
            <person name="Pain A."/>
            <person name="Palomares-Rius J.E."/>
            <person name="Zarowiecki M."/>
            <person name="Berriman M."/>
            <person name="Jones J.T."/>
            <person name="Urwin P.E."/>
        </authorList>
    </citation>
    <scope>NUCLEOTIDE SEQUENCE [LARGE SCALE GENOMIC DNA]</scope>
    <source>
        <strain evidence="9">Lindley</strain>
    </source>
</reference>
<feature type="transmembrane region" description="Helical" evidence="6">
    <location>
        <begin position="265"/>
        <end position="282"/>
    </location>
</feature>
<keyword evidence="3 6" id="KW-1133">Transmembrane helix</keyword>
<dbReference type="PROSITE" id="PS50850">
    <property type="entry name" value="MFS"/>
    <property type="match status" value="1"/>
</dbReference>
<feature type="compositionally biased region" description="Low complexity" evidence="5">
    <location>
        <begin position="1008"/>
        <end position="1018"/>
    </location>
</feature>
<feature type="transmembrane region" description="Helical" evidence="6">
    <location>
        <begin position="43"/>
        <end position="61"/>
    </location>
</feature>
<feature type="transmembrane region" description="Helical" evidence="6">
    <location>
        <begin position="98"/>
        <end position="126"/>
    </location>
</feature>
<dbReference type="GO" id="GO:0015149">
    <property type="term" value="F:hexose transmembrane transporter activity"/>
    <property type="evidence" value="ECO:0007669"/>
    <property type="project" value="TreeGrafter"/>
</dbReference>